<dbReference type="Proteomes" id="UP000237271">
    <property type="component" value="Unassembled WGS sequence"/>
</dbReference>
<gene>
    <name evidence="1" type="ORF">PHPALM_6447</name>
</gene>
<name>A0A2P4YF44_9STRA</name>
<dbReference type="AlphaFoldDB" id="A0A2P4YF44"/>
<evidence type="ECO:0008006" key="3">
    <source>
        <dbReference type="Google" id="ProtNLM"/>
    </source>
</evidence>
<organism evidence="1 2">
    <name type="scientific">Phytophthora palmivora</name>
    <dbReference type="NCBI Taxonomy" id="4796"/>
    <lineage>
        <taxon>Eukaryota</taxon>
        <taxon>Sar</taxon>
        <taxon>Stramenopiles</taxon>
        <taxon>Oomycota</taxon>
        <taxon>Peronosporomycetes</taxon>
        <taxon>Peronosporales</taxon>
        <taxon>Peronosporaceae</taxon>
        <taxon>Phytophthora</taxon>
    </lineage>
</organism>
<protein>
    <recommendedName>
        <fullName evidence="3">Integrase catalytic domain-containing protein</fullName>
    </recommendedName>
</protein>
<evidence type="ECO:0000313" key="2">
    <source>
        <dbReference type="Proteomes" id="UP000237271"/>
    </source>
</evidence>
<dbReference type="Gene3D" id="1.10.340.70">
    <property type="match status" value="1"/>
</dbReference>
<proteinExistence type="predicted"/>
<evidence type="ECO:0000313" key="1">
    <source>
        <dbReference type="EMBL" id="POM76319.1"/>
    </source>
</evidence>
<comment type="caution">
    <text evidence="1">The sequence shown here is derived from an EMBL/GenBank/DDBJ whole genome shotgun (WGS) entry which is preliminary data.</text>
</comment>
<accession>A0A2P4YF44</accession>
<reference evidence="1 2" key="1">
    <citation type="journal article" date="2017" name="Genome Biol. Evol.">
        <title>Phytophthora megakarya and P. palmivora, closely related causal agents of cacao black pod rot, underwent increases in genome sizes and gene numbers by different mechanisms.</title>
        <authorList>
            <person name="Ali S.S."/>
            <person name="Shao J."/>
            <person name="Lary D.J."/>
            <person name="Kronmiller B."/>
            <person name="Shen D."/>
            <person name="Strem M.D."/>
            <person name="Amoako-Attah I."/>
            <person name="Akrofi A.Y."/>
            <person name="Begoude B.A."/>
            <person name="Ten Hoopen G.M."/>
            <person name="Coulibaly K."/>
            <person name="Kebe B.I."/>
            <person name="Melnick R.L."/>
            <person name="Guiltinan M.J."/>
            <person name="Tyler B.M."/>
            <person name="Meinhardt L.W."/>
            <person name="Bailey B.A."/>
        </authorList>
    </citation>
    <scope>NUCLEOTIDE SEQUENCE [LARGE SCALE GENOMIC DNA]</scope>
    <source>
        <strain evidence="2">sbr112.9</strain>
    </source>
</reference>
<sequence length="321" mass="36481">MVKTRSQTEQDRLLLRPLDDEDFVWPTINTLLDAQRKFGATVEKATYEVSEDRVRRHDKKTWIPVAATDLHRRLYNSVHCGPQGHRGGHTMVTRLGKNIHIPQLRKTADKFLKSCLLCHHCLAPGAKSIDAIGVIKQCTGVFFILANPLVTCSMYWYSKLMCYCELVKSEAPTCTAAADTIMNWRSRYGIPRVWITDQGTHFKKEVIILGYPASNEGPNPGIQTQLQRLAQIDINCASKSQRHCDTITDGEDTYRAVHWFGTTVPFAGSIYMGPEVTNRVQPIRTSEEIEQNSAQQHLSVKDMRRAVEDARLKQMLLNKKK</sequence>
<keyword evidence="2" id="KW-1185">Reference proteome</keyword>
<dbReference type="OrthoDB" id="167344at2759"/>
<dbReference type="EMBL" id="NCKW01003470">
    <property type="protein sequence ID" value="POM76319.1"/>
    <property type="molecule type" value="Genomic_DNA"/>
</dbReference>